<evidence type="ECO:0000256" key="4">
    <source>
        <dbReference type="ARBA" id="ARBA00022692"/>
    </source>
</evidence>
<feature type="transmembrane region" description="Helical" evidence="7">
    <location>
        <begin position="80"/>
        <end position="101"/>
    </location>
</feature>
<reference evidence="8" key="1">
    <citation type="submission" date="2016-10" db="EMBL/GenBank/DDBJ databases">
        <title>Sequence of Gallionella enrichment culture.</title>
        <authorList>
            <person name="Poehlein A."/>
            <person name="Muehling M."/>
            <person name="Daniel R."/>
        </authorList>
    </citation>
    <scope>NUCLEOTIDE SEQUENCE</scope>
</reference>
<accession>A0A1J5Q547</accession>
<evidence type="ECO:0000256" key="2">
    <source>
        <dbReference type="ARBA" id="ARBA00022448"/>
    </source>
</evidence>
<name>A0A1J5Q547_9ZZZZ</name>
<gene>
    <name evidence="8" type="ORF">GALL_398060</name>
</gene>
<evidence type="ECO:0000256" key="1">
    <source>
        <dbReference type="ARBA" id="ARBA00004651"/>
    </source>
</evidence>
<sequence>MPLAALNLDALHLTFLGIAASSAGFVDAIAGGGGLIQLPALLVAAPTTPIAQVLGTNKLGSIFGTTSAAFAYSKRARPDLATALPMALSAFIGAAGGASVATRIPTSLFKPVILILLIVVGLYTWRRPSLGEIESLRFSGHRHTALAALVGLVIGFYDGLFGPGTGSFLIFALVGLLGYAFLKASATAKIVNVGTNAAALMVFGYHGAIFVSLGLFLAACNISGAVVGARLAIRGGSALIRKVFLVVLFLLVLRLAWDTFHG</sequence>
<comment type="caution">
    <text evidence="8">The sequence shown here is derived from an EMBL/GenBank/DDBJ whole genome shotgun (WGS) entry which is preliminary data.</text>
</comment>
<feature type="transmembrane region" description="Helical" evidence="7">
    <location>
        <begin position="145"/>
        <end position="161"/>
    </location>
</feature>
<dbReference type="InterPro" id="IPR052017">
    <property type="entry name" value="TSUP"/>
</dbReference>
<proteinExistence type="predicted"/>
<evidence type="ECO:0008006" key="9">
    <source>
        <dbReference type="Google" id="ProtNLM"/>
    </source>
</evidence>
<dbReference type="EMBL" id="MLJW01001390">
    <property type="protein sequence ID" value="OIQ78488.1"/>
    <property type="molecule type" value="Genomic_DNA"/>
</dbReference>
<feature type="transmembrane region" description="Helical" evidence="7">
    <location>
        <begin position="239"/>
        <end position="257"/>
    </location>
</feature>
<dbReference type="AlphaFoldDB" id="A0A1J5Q547"/>
<keyword evidence="4 7" id="KW-0812">Transmembrane</keyword>
<feature type="transmembrane region" description="Helical" evidence="7">
    <location>
        <begin position="108"/>
        <end position="125"/>
    </location>
</feature>
<dbReference type="InterPro" id="IPR002781">
    <property type="entry name" value="TM_pro_TauE-like"/>
</dbReference>
<organism evidence="8">
    <name type="scientific">mine drainage metagenome</name>
    <dbReference type="NCBI Taxonomy" id="410659"/>
    <lineage>
        <taxon>unclassified sequences</taxon>
        <taxon>metagenomes</taxon>
        <taxon>ecological metagenomes</taxon>
    </lineage>
</organism>
<dbReference type="PANTHER" id="PTHR30269:SF0">
    <property type="entry name" value="MEMBRANE TRANSPORTER PROTEIN YFCA-RELATED"/>
    <property type="match status" value="1"/>
</dbReference>
<keyword evidence="3" id="KW-1003">Cell membrane</keyword>
<keyword evidence="2" id="KW-0813">Transport</keyword>
<dbReference type="GO" id="GO:0005886">
    <property type="term" value="C:plasma membrane"/>
    <property type="evidence" value="ECO:0007669"/>
    <property type="project" value="UniProtKB-SubCell"/>
</dbReference>
<comment type="subcellular location">
    <subcellularLocation>
        <location evidence="1">Cell membrane</location>
        <topology evidence="1">Multi-pass membrane protein</topology>
    </subcellularLocation>
</comment>
<evidence type="ECO:0000256" key="3">
    <source>
        <dbReference type="ARBA" id="ARBA00022475"/>
    </source>
</evidence>
<evidence type="ECO:0000256" key="7">
    <source>
        <dbReference type="SAM" id="Phobius"/>
    </source>
</evidence>
<protein>
    <recommendedName>
        <fullName evidence="9">Membrane transporter protein</fullName>
    </recommendedName>
</protein>
<keyword evidence="6 7" id="KW-0472">Membrane</keyword>
<feature type="transmembrane region" description="Helical" evidence="7">
    <location>
        <begin position="203"/>
        <end position="227"/>
    </location>
</feature>
<evidence type="ECO:0000313" key="8">
    <source>
        <dbReference type="EMBL" id="OIQ78488.1"/>
    </source>
</evidence>
<keyword evidence="5 7" id="KW-1133">Transmembrane helix</keyword>
<dbReference type="Pfam" id="PF01925">
    <property type="entry name" value="TauE"/>
    <property type="match status" value="1"/>
</dbReference>
<feature type="transmembrane region" description="Helical" evidence="7">
    <location>
        <begin position="168"/>
        <end position="191"/>
    </location>
</feature>
<evidence type="ECO:0000256" key="6">
    <source>
        <dbReference type="ARBA" id="ARBA00023136"/>
    </source>
</evidence>
<dbReference type="PANTHER" id="PTHR30269">
    <property type="entry name" value="TRANSMEMBRANE PROTEIN YFCA"/>
    <property type="match status" value="1"/>
</dbReference>
<evidence type="ECO:0000256" key="5">
    <source>
        <dbReference type="ARBA" id="ARBA00022989"/>
    </source>
</evidence>